<reference evidence="3 4" key="1">
    <citation type="journal article" date="2019" name="Int. J. Syst. Evol. Microbiol.">
        <title>The Global Catalogue of Microorganisms (GCM) 10K type strain sequencing project: providing services to taxonomists for standard genome sequencing and annotation.</title>
        <authorList>
            <consortium name="The Broad Institute Genomics Platform"/>
            <consortium name="The Broad Institute Genome Sequencing Center for Infectious Disease"/>
            <person name="Wu L."/>
            <person name="Ma J."/>
        </authorList>
    </citation>
    <scope>NUCLEOTIDE SEQUENCE [LARGE SCALE GENOMIC DNA]</scope>
    <source>
        <strain evidence="3 4">JCM 4788</strain>
    </source>
</reference>
<evidence type="ECO:0000256" key="1">
    <source>
        <dbReference type="SAM" id="MobiDB-lite"/>
    </source>
</evidence>
<evidence type="ECO:0000313" key="3">
    <source>
        <dbReference type="EMBL" id="GAA0439722.1"/>
    </source>
</evidence>
<dbReference type="Proteomes" id="UP001500879">
    <property type="component" value="Unassembled WGS sequence"/>
</dbReference>
<protein>
    <recommendedName>
        <fullName evidence="2">YspA cpYpsA-related SLOG domain-containing protein</fullName>
    </recommendedName>
</protein>
<name>A0ABN0Z963_9ACTN</name>
<feature type="domain" description="YspA cpYpsA-related SLOG" evidence="2">
    <location>
        <begin position="8"/>
        <end position="67"/>
    </location>
</feature>
<sequence>MVTAAASRVLVCGSRQWPWPDTVTTLLDRAAARYGEDLVIIEAAGTGAARAAHRWCLDQELPAWRHRCHPLTPAGTRRHRRYLSDAERNQRILRDEGPRLALAFHHRLTSDSSGSTADLCHRALSLGIPVWLVPTADPDHGIWLPHITQRQHPNTPAPADMPTPTRTPTPKKPGCEPCPTAPS</sequence>
<dbReference type="EMBL" id="BAAABX010000097">
    <property type="protein sequence ID" value="GAA0439722.1"/>
    <property type="molecule type" value="Genomic_DNA"/>
</dbReference>
<gene>
    <name evidence="3" type="ORF">GCM10010357_71310</name>
</gene>
<evidence type="ECO:0000313" key="4">
    <source>
        <dbReference type="Proteomes" id="UP001500879"/>
    </source>
</evidence>
<dbReference type="RefSeq" id="WP_344033307.1">
    <property type="nucleotide sequence ID" value="NZ_BAAABX010000097.1"/>
</dbReference>
<dbReference type="InterPro" id="IPR019627">
    <property type="entry name" value="YAcAr"/>
</dbReference>
<dbReference type="Pfam" id="PF10686">
    <property type="entry name" value="YAcAr"/>
    <property type="match status" value="1"/>
</dbReference>
<feature type="compositionally biased region" description="Pro residues" evidence="1">
    <location>
        <begin position="155"/>
        <end position="171"/>
    </location>
</feature>
<evidence type="ECO:0000259" key="2">
    <source>
        <dbReference type="Pfam" id="PF10686"/>
    </source>
</evidence>
<comment type="caution">
    <text evidence="3">The sequence shown here is derived from an EMBL/GenBank/DDBJ whole genome shotgun (WGS) entry which is preliminary data.</text>
</comment>
<organism evidence="3 4">
    <name type="scientific">Streptomyces luteireticuli</name>
    <dbReference type="NCBI Taxonomy" id="173858"/>
    <lineage>
        <taxon>Bacteria</taxon>
        <taxon>Bacillati</taxon>
        <taxon>Actinomycetota</taxon>
        <taxon>Actinomycetes</taxon>
        <taxon>Kitasatosporales</taxon>
        <taxon>Streptomycetaceae</taxon>
        <taxon>Streptomyces</taxon>
    </lineage>
</organism>
<accession>A0ABN0Z963</accession>
<keyword evidence="4" id="KW-1185">Reference proteome</keyword>
<proteinExistence type="predicted"/>
<feature type="region of interest" description="Disordered" evidence="1">
    <location>
        <begin position="149"/>
        <end position="183"/>
    </location>
</feature>